<evidence type="ECO:0000256" key="4">
    <source>
        <dbReference type="ARBA" id="ARBA00022989"/>
    </source>
</evidence>
<dbReference type="InterPro" id="IPR050250">
    <property type="entry name" value="Macrolide_Exporter_MacB"/>
</dbReference>
<feature type="domain" description="ABC3 transporter permease C-terminal" evidence="8">
    <location>
        <begin position="289"/>
        <end position="401"/>
    </location>
</feature>
<keyword evidence="4 7" id="KW-1133">Transmembrane helix</keyword>
<dbReference type="PANTHER" id="PTHR30572:SF4">
    <property type="entry name" value="ABC TRANSPORTER PERMEASE YTRF"/>
    <property type="match status" value="1"/>
</dbReference>
<feature type="transmembrane region" description="Helical" evidence="7">
    <location>
        <begin position="369"/>
        <end position="393"/>
    </location>
</feature>
<evidence type="ECO:0000313" key="10">
    <source>
        <dbReference type="EMBL" id="WDD96904.1"/>
    </source>
</evidence>
<dbReference type="EMBL" id="CP059735">
    <property type="protein sequence ID" value="WDD96904.1"/>
    <property type="molecule type" value="Genomic_DNA"/>
</dbReference>
<accession>A0AAE9YIN5</accession>
<dbReference type="PANTHER" id="PTHR30572">
    <property type="entry name" value="MEMBRANE COMPONENT OF TRANSPORTER-RELATED"/>
    <property type="match status" value="1"/>
</dbReference>
<keyword evidence="5 7" id="KW-0472">Membrane</keyword>
<reference evidence="10 11" key="1">
    <citation type="journal article" date="2015" name="Genome Announc.">
        <title>Draft Genome Sequences of Marine Isolates of Thalassomonas viridans and Thalassomonas actiniarum.</title>
        <authorList>
            <person name="Olonade I."/>
            <person name="van Zyl L.J."/>
            <person name="Trindade M."/>
        </authorList>
    </citation>
    <scope>NUCLEOTIDE SEQUENCE [LARGE SCALE GENOMIC DNA]</scope>
    <source>
        <strain evidence="10 11">A5K-106</strain>
    </source>
</reference>
<dbReference type="AlphaFoldDB" id="A0AAE9YIN5"/>
<evidence type="ECO:0000259" key="8">
    <source>
        <dbReference type="Pfam" id="PF02687"/>
    </source>
</evidence>
<organism evidence="10 11">
    <name type="scientific">Thalassomonas actiniarum</name>
    <dbReference type="NCBI Taxonomy" id="485447"/>
    <lineage>
        <taxon>Bacteria</taxon>
        <taxon>Pseudomonadati</taxon>
        <taxon>Pseudomonadota</taxon>
        <taxon>Gammaproteobacteria</taxon>
        <taxon>Alteromonadales</taxon>
        <taxon>Colwelliaceae</taxon>
        <taxon>Thalassomonas</taxon>
    </lineage>
</organism>
<feature type="transmembrane region" description="Helical" evidence="7">
    <location>
        <begin position="330"/>
        <end position="363"/>
    </location>
</feature>
<evidence type="ECO:0000256" key="2">
    <source>
        <dbReference type="ARBA" id="ARBA00022475"/>
    </source>
</evidence>
<dbReference type="GO" id="GO:0005886">
    <property type="term" value="C:plasma membrane"/>
    <property type="evidence" value="ECO:0007669"/>
    <property type="project" value="UniProtKB-SubCell"/>
</dbReference>
<dbReference type="Pfam" id="PF02687">
    <property type="entry name" value="FtsX"/>
    <property type="match status" value="1"/>
</dbReference>
<keyword evidence="2" id="KW-1003">Cell membrane</keyword>
<proteinExistence type="inferred from homology"/>
<comment type="similarity">
    <text evidence="6">Belongs to the ABC-4 integral membrane protein family.</text>
</comment>
<dbReference type="InterPro" id="IPR025857">
    <property type="entry name" value="MacB_PCD"/>
</dbReference>
<dbReference type="Proteomes" id="UP000032568">
    <property type="component" value="Chromosome"/>
</dbReference>
<evidence type="ECO:0000256" key="1">
    <source>
        <dbReference type="ARBA" id="ARBA00004651"/>
    </source>
</evidence>
<keyword evidence="3 7" id="KW-0812">Transmembrane</keyword>
<keyword evidence="11" id="KW-1185">Reference proteome</keyword>
<dbReference type="Pfam" id="PF12704">
    <property type="entry name" value="MacB_PCD"/>
    <property type="match status" value="1"/>
</dbReference>
<evidence type="ECO:0000256" key="7">
    <source>
        <dbReference type="SAM" id="Phobius"/>
    </source>
</evidence>
<name>A0AAE9YIN5_9GAMM</name>
<evidence type="ECO:0000256" key="3">
    <source>
        <dbReference type="ARBA" id="ARBA00022692"/>
    </source>
</evidence>
<sequence>MIHVFYQCFIQAINSIRSRVSRSLITSIGIVVSVASVITVVSIIQGMSYSIMRNFDGLGANVLTIQSDTSFQQRLLGEFNRLTMADYIRIKRHFNGAGRIIPSFSPFGQFGALISSNGQESQTRVVAVTSSYKEATQVFPSKGRFITDSDNTSSRKVCIIGERVRKNLKLPQNPIGEFIEVGGTSLKVVGVMEKRGDIFGLSQDDYIVVPFTIGQRLLPNESMQDITILFNVDDISRLRSLQVEIEDLLREAHELSPDQEDDFRVQTPQQLTQSITSIMDTITLVLGGVVGISLIVSGIGIMNTMLMSVSERTREIGICKALGFERHVILLQYLIEAVILSFLGGVVGLLCGWLCGFLAMLLIPGLPEPIIPLWAVTLALAFSSFIGLIFGVVPAAKASDLDPITALRYE</sequence>
<reference evidence="10 11" key="2">
    <citation type="journal article" date="2022" name="Mar. Drugs">
        <title>Bioassay-Guided Fractionation Leads to the Detection of Cholic Acid Generated by the Rare Thalassomonas sp.</title>
        <authorList>
            <person name="Pheiffer F."/>
            <person name="Schneider Y.K."/>
            <person name="Hansen E.H."/>
            <person name="Andersen J.H."/>
            <person name="Isaksson J."/>
            <person name="Busche T."/>
            <person name="R C."/>
            <person name="Kalinowski J."/>
            <person name="Zyl L.V."/>
            <person name="Trindade M."/>
        </authorList>
    </citation>
    <scope>NUCLEOTIDE SEQUENCE [LARGE SCALE GENOMIC DNA]</scope>
    <source>
        <strain evidence="10 11">A5K-106</strain>
    </source>
</reference>
<dbReference type="InterPro" id="IPR003838">
    <property type="entry name" value="ABC3_permease_C"/>
</dbReference>
<gene>
    <name evidence="10" type="ORF">SG35_016220</name>
</gene>
<dbReference type="RefSeq" id="WP_044831380.1">
    <property type="nucleotide sequence ID" value="NZ_CP059735.1"/>
</dbReference>
<evidence type="ECO:0000313" key="11">
    <source>
        <dbReference type="Proteomes" id="UP000032568"/>
    </source>
</evidence>
<evidence type="ECO:0000256" key="5">
    <source>
        <dbReference type="ARBA" id="ARBA00023136"/>
    </source>
</evidence>
<feature type="domain" description="MacB-like periplasmic core" evidence="9">
    <location>
        <begin position="23"/>
        <end position="247"/>
    </location>
</feature>
<feature type="transmembrane region" description="Helical" evidence="7">
    <location>
        <begin position="284"/>
        <end position="309"/>
    </location>
</feature>
<comment type="subcellular location">
    <subcellularLocation>
        <location evidence="1">Cell membrane</location>
        <topology evidence="1">Multi-pass membrane protein</topology>
    </subcellularLocation>
</comment>
<dbReference type="KEGG" id="tact:SG35_016220"/>
<protein>
    <submittedName>
        <fullName evidence="10">ABC transporter permease</fullName>
    </submittedName>
</protein>
<evidence type="ECO:0000259" key="9">
    <source>
        <dbReference type="Pfam" id="PF12704"/>
    </source>
</evidence>
<feature type="transmembrane region" description="Helical" evidence="7">
    <location>
        <begin position="24"/>
        <end position="44"/>
    </location>
</feature>
<dbReference type="GO" id="GO:0022857">
    <property type="term" value="F:transmembrane transporter activity"/>
    <property type="evidence" value="ECO:0007669"/>
    <property type="project" value="TreeGrafter"/>
</dbReference>
<evidence type="ECO:0000256" key="6">
    <source>
        <dbReference type="ARBA" id="ARBA00038076"/>
    </source>
</evidence>